<name>A0ABS3SPJ3_9FLAO</name>
<dbReference type="InterPro" id="IPR011004">
    <property type="entry name" value="Trimer_LpxA-like_sf"/>
</dbReference>
<dbReference type="GO" id="GO:0016740">
    <property type="term" value="F:transferase activity"/>
    <property type="evidence" value="ECO:0007669"/>
    <property type="project" value="UniProtKB-KW"/>
</dbReference>
<keyword evidence="1" id="KW-0808">Transferase</keyword>
<protein>
    <submittedName>
        <fullName evidence="1">Transferase</fullName>
    </submittedName>
</protein>
<evidence type="ECO:0000313" key="2">
    <source>
        <dbReference type="Proteomes" id="UP000681315"/>
    </source>
</evidence>
<gene>
    <name evidence="1" type="ORF">J4051_05115</name>
</gene>
<evidence type="ECO:0000313" key="1">
    <source>
        <dbReference type="EMBL" id="MBO3097635.1"/>
    </source>
</evidence>
<dbReference type="EMBL" id="JAGEVG010000004">
    <property type="protein sequence ID" value="MBO3097635.1"/>
    <property type="molecule type" value="Genomic_DNA"/>
</dbReference>
<accession>A0ABS3SPJ3</accession>
<dbReference type="Gene3D" id="2.160.10.10">
    <property type="entry name" value="Hexapeptide repeat proteins"/>
    <property type="match status" value="1"/>
</dbReference>
<comment type="caution">
    <text evidence="1">The sequence shown here is derived from an EMBL/GenBank/DDBJ whole genome shotgun (WGS) entry which is preliminary data.</text>
</comment>
<dbReference type="Proteomes" id="UP000681315">
    <property type="component" value="Unassembled WGS sequence"/>
</dbReference>
<proteinExistence type="predicted"/>
<keyword evidence="2" id="KW-1185">Reference proteome</keyword>
<dbReference type="SUPFAM" id="SSF51161">
    <property type="entry name" value="Trimeric LpxA-like enzymes"/>
    <property type="match status" value="1"/>
</dbReference>
<sequence length="226" mass="25192">MLPYETAKKLPFYFYGSVKFTSLKGSVQIEAPIKRGMIGFGQAYEMTTRSSKMAEIVLKGQIIFRGYGQFGKDCFLMVGNNAVLDFGNMAGMASRGKLICTDEITLKTYARIGSECQVVDTDFHQMINTETGERYEVTKPITIGAYNYVGRWTSLLKGAVTPDYCTIASNTLCNKDYSHLGSNILIGGIPAKLLKTNISRDWEGERAMLEKSLLLENRFKVTKGNH</sequence>
<organism evidence="1 2">
    <name type="scientific">Gelidibacter pelagius</name>
    <dbReference type="NCBI Taxonomy" id="2819985"/>
    <lineage>
        <taxon>Bacteria</taxon>
        <taxon>Pseudomonadati</taxon>
        <taxon>Bacteroidota</taxon>
        <taxon>Flavobacteriia</taxon>
        <taxon>Flavobacteriales</taxon>
        <taxon>Flavobacteriaceae</taxon>
        <taxon>Gelidibacter</taxon>
    </lineage>
</organism>
<reference evidence="1 2" key="1">
    <citation type="submission" date="2021-03" db="EMBL/GenBank/DDBJ databases">
        <title>Gelidibacter sp. nov., isolated from costal sediment.</title>
        <authorList>
            <person name="Lun K.-Y."/>
        </authorList>
    </citation>
    <scope>NUCLEOTIDE SEQUENCE [LARGE SCALE GENOMIC DNA]</scope>
    <source>
        <strain evidence="1 2">DF109</strain>
    </source>
</reference>